<gene>
    <name evidence="1" type="ORF">GCM10007852_08360</name>
</gene>
<keyword evidence="2" id="KW-1185">Reference proteome</keyword>
<sequence length="137" mass="15571">MEQPDEALNYIKGLEDELQYASMMQDERKQSAIFGSGIETITLLLRQHKLDIIFLSTRLTNLSIRFANFLEQREKYGLASKLISSSIATLLLLKDSNQQNGILNNQLNSYGSRLKIKHAALVKNPIRSDDCNNKRSV</sequence>
<name>A0AA37SV16_9ALTE</name>
<proteinExistence type="predicted"/>
<comment type="caution">
    <text evidence="1">The sequence shown here is derived from an EMBL/GenBank/DDBJ whole genome shotgun (WGS) entry which is preliminary data.</text>
</comment>
<dbReference type="Proteomes" id="UP001156601">
    <property type="component" value="Unassembled WGS sequence"/>
</dbReference>
<protein>
    <submittedName>
        <fullName evidence="1">Uncharacterized protein</fullName>
    </submittedName>
</protein>
<accession>A0AA37SV16</accession>
<dbReference type="AlphaFoldDB" id="A0AA37SV16"/>
<dbReference type="EMBL" id="BSOT01000005">
    <property type="protein sequence ID" value="GLR69928.1"/>
    <property type="molecule type" value="Genomic_DNA"/>
</dbReference>
<reference evidence="1" key="2">
    <citation type="submission" date="2023-01" db="EMBL/GenBank/DDBJ databases">
        <title>Draft genome sequence of Agaribacter marinus strain NBRC 110023.</title>
        <authorList>
            <person name="Sun Q."/>
            <person name="Mori K."/>
        </authorList>
    </citation>
    <scope>NUCLEOTIDE SEQUENCE</scope>
    <source>
        <strain evidence="1">NBRC 110023</strain>
    </source>
</reference>
<organism evidence="1 2">
    <name type="scientific">Agaribacter marinus</name>
    <dbReference type="NCBI Taxonomy" id="1431249"/>
    <lineage>
        <taxon>Bacteria</taxon>
        <taxon>Pseudomonadati</taxon>
        <taxon>Pseudomonadota</taxon>
        <taxon>Gammaproteobacteria</taxon>
        <taxon>Alteromonadales</taxon>
        <taxon>Alteromonadaceae</taxon>
        <taxon>Agaribacter</taxon>
    </lineage>
</organism>
<reference evidence="1" key="1">
    <citation type="journal article" date="2014" name="Int. J. Syst. Evol. Microbiol.">
        <title>Complete genome sequence of Corynebacterium casei LMG S-19264T (=DSM 44701T), isolated from a smear-ripened cheese.</title>
        <authorList>
            <consortium name="US DOE Joint Genome Institute (JGI-PGF)"/>
            <person name="Walter F."/>
            <person name="Albersmeier A."/>
            <person name="Kalinowski J."/>
            <person name="Ruckert C."/>
        </authorList>
    </citation>
    <scope>NUCLEOTIDE SEQUENCE</scope>
    <source>
        <strain evidence="1">NBRC 110023</strain>
    </source>
</reference>
<evidence type="ECO:0000313" key="2">
    <source>
        <dbReference type="Proteomes" id="UP001156601"/>
    </source>
</evidence>
<evidence type="ECO:0000313" key="1">
    <source>
        <dbReference type="EMBL" id="GLR69928.1"/>
    </source>
</evidence>